<keyword evidence="3" id="KW-0547">Nucleotide-binding</keyword>
<dbReference type="InterPro" id="IPR003593">
    <property type="entry name" value="AAA+_ATPase"/>
</dbReference>
<feature type="transmembrane region" description="Helical" evidence="7">
    <location>
        <begin position="160"/>
        <end position="178"/>
    </location>
</feature>
<evidence type="ECO:0000256" key="6">
    <source>
        <dbReference type="ARBA" id="ARBA00023136"/>
    </source>
</evidence>
<feature type="domain" description="ABC transporter" evidence="8">
    <location>
        <begin position="340"/>
        <end position="575"/>
    </location>
</feature>
<accession>A0ABX0ZLU4</accession>
<evidence type="ECO:0000259" key="9">
    <source>
        <dbReference type="PROSITE" id="PS50929"/>
    </source>
</evidence>
<feature type="transmembrane region" description="Helical" evidence="7">
    <location>
        <begin position="263"/>
        <end position="283"/>
    </location>
</feature>
<comment type="caution">
    <text evidence="10">The sequence shown here is derived from an EMBL/GenBank/DDBJ whole genome shotgun (WGS) entry which is preliminary data.</text>
</comment>
<evidence type="ECO:0000256" key="5">
    <source>
        <dbReference type="ARBA" id="ARBA00022989"/>
    </source>
</evidence>
<evidence type="ECO:0000256" key="4">
    <source>
        <dbReference type="ARBA" id="ARBA00022840"/>
    </source>
</evidence>
<dbReference type="InterPro" id="IPR003439">
    <property type="entry name" value="ABC_transporter-like_ATP-bd"/>
</dbReference>
<keyword evidence="11" id="KW-1185">Reference proteome</keyword>
<dbReference type="InterPro" id="IPR011527">
    <property type="entry name" value="ABC1_TM_dom"/>
</dbReference>
<evidence type="ECO:0000256" key="7">
    <source>
        <dbReference type="SAM" id="Phobius"/>
    </source>
</evidence>
<dbReference type="InterPro" id="IPR027417">
    <property type="entry name" value="P-loop_NTPase"/>
</dbReference>
<feature type="transmembrane region" description="Helical" evidence="7">
    <location>
        <begin position="234"/>
        <end position="257"/>
    </location>
</feature>
<dbReference type="PROSITE" id="PS50929">
    <property type="entry name" value="ABC_TM1F"/>
    <property type="match status" value="1"/>
</dbReference>
<dbReference type="PROSITE" id="PS50893">
    <property type="entry name" value="ABC_TRANSPORTER_2"/>
    <property type="match status" value="1"/>
</dbReference>
<dbReference type="Proteomes" id="UP000734511">
    <property type="component" value="Unassembled WGS sequence"/>
</dbReference>
<feature type="transmembrane region" description="Helical" evidence="7">
    <location>
        <begin position="20"/>
        <end position="42"/>
    </location>
</feature>
<keyword evidence="6 7" id="KW-0472">Membrane</keyword>
<evidence type="ECO:0000313" key="10">
    <source>
        <dbReference type="EMBL" id="NJP43497.1"/>
    </source>
</evidence>
<dbReference type="PANTHER" id="PTHR24221">
    <property type="entry name" value="ATP-BINDING CASSETTE SUB-FAMILY B"/>
    <property type="match status" value="1"/>
</dbReference>
<dbReference type="InterPro" id="IPR017871">
    <property type="entry name" value="ABC_transporter-like_CS"/>
</dbReference>
<organism evidence="10 11">
    <name type="scientific">Actinacidiphila epipremni</name>
    <dbReference type="NCBI Taxonomy" id="2053013"/>
    <lineage>
        <taxon>Bacteria</taxon>
        <taxon>Bacillati</taxon>
        <taxon>Actinomycetota</taxon>
        <taxon>Actinomycetes</taxon>
        <taxon>Kitasatosporales</taxon>
        <taxon>Streptomycetaceae</taxon>
        <taxon>Actinacidiphila</taxon>
    </lineage>
</organism>
<dbReference type="PROSITE" id="PS00211">
    <property type="entry name" value="ABC_TRANSPORTER_1"/>
    <property type="match status" value="1"/>
</dbReference>
<keyword evidence="2 7" id="KW-0812">Transmembrane</keyword>
<feature type="transmembrane region" description="Helical" evidence="7">
    <location>
        <begin position="132"/>
        <end position="153"/>
    </location>
</feature>
<dbReference type="SUPFAM" id="SSF90123">
    <property type="entry name" value="ABC transporter transmembrane region"/>
    <property type="match status" value="1"/>
</dbReference>
<evidence type="ECO:0000256" key="3">
    <source>
        <dbReference type="ARBA" id="ARBA00022741"/>
    </source>
</evidence>
<dbReference type="InterPro" id="IPR039421">
    <property type="entry name" value="Type_1_exporter"/>
</dbReference>
<dbReference type="EMBL" id="JAATEJ010000005">
    <property type="protein sequence ID" value="NJP43497.1"/>
    <property type="molecule type" value="Genomic_DNA"/>
</dbReference>
<dbReference type="Pfam" id="PF00664">
    <property type="entry name" value="ABC_membrane"/>
    <property type="match status" value="1"/>
</dbReference>
<evidence type="ECO:0000256" key="2">
    <source>
        <dbReference type="ARBA" id="ARBA00022692"/>
    </source>
</evidence>
<gene>
    <name evidence="10" type="ORF">HCN08_08805</name>
</gene>
<comment type="subcellular location">
    <subcellularLocation>
        <location evidence="1">Cell membrane</location>
        <topology evidence="1">Multi-pass membrane protein</topology>
    </subcellularLocation>
</comment>
<protein>
    <submittedName>
        <fullName evidence="10">ABC transporter ATP-binding protein</fullName>
    </submittedName>
</protein>
<keyword evidence="5 7" id="KW-1133">Transmembrane helix</keyword>
<evidence type="ECO:0000256" key="1">
    <source>
        <dbReference type="ARBA" id="ARBA00004651"/>
    </source>
</evidence>
<dbReference type="Gene3D" id="1.20.1560.10">
    <property type="entry name" value="ABC transporter type 1, transmembrane domain"/>
    <property type="match status" value="1"/>
</dbReference>
<reference evidence="10 11" key="1">
    <citation type="submission" date="2020-03" db="EMBL/GenBank/DDBJ databases">
        <title>WGS of actinomycetes isolated from Thailand.</title>
        <authorList>
            <person name="Thawai C."/>
        </authorList>
    </citation>
    <scope>NUCLEOTIDE SEQUENCE [LARGE SCALE GENOMIC DNA]</scope>
    <source>
        <strain evidence="10 11">PRB2-1</strain>
    </source>
</reference>
<dbReference type="InterPro" id="IPR036640">
    <property type="entry name" value="ABC1_TM_sf"/>
</dbReference>
<dbReference type="SUPFAM" id="SSF52540">
    <property type="entry name" value="P-loop containing nucleoside triphosphate hydrolases"/>
    <property type="match status" value="1"/>
</dbReference>
<name>A0ABX0ZLU4_9ACTN</name>
<evidence type="ECO:0000313" key="11">
    <source>
        <dbReference type="Proteomes" id="UP000734511"/>
    </source>
</evidence>
<sequence>MRLSVRNPVLELASGVWPRIAAVTALRLGVAGCYVGQGVLMARVLRGLLHGDGLGAQAGAVTGVAALVAVRFALLWAAEVAAELTGQVSEERLRARAFDRLAALGPAYTAGARAGEVREALSEGIDSLQSYYGGYLPTLVAGLLTPVAVIAVLATQDGWLALLVAAFAAAALVLPPLWQRPLVARSTARMGAYIGLGAEFLDTVQGMVTLKTFGAAGRRRRSLAESSDRLVRQWIREMAVALVPGGIYALAITGGLAATGTTAAVRVAGGGLAAGTMFLALFLTREALRPIGVLAGAFHSSYAAHATAARIQALLTAEIAAPERTAPGQEGPRPALPPGVEFDRVRFTYPGRNRPVLDDFGLSVQPGQTVAVVGPSGAGKTTVVSLLLRFADPQAGTVRVGGVDVRDLPLRELRRTVALVAQDTYLFAGTVAENLRMARPGATTEEVRAAAEAADAHDFITALPHGYDTVLGERGQNLSGGQRQRLAIARAVLADAPVLVLDEATSAVDATSEAGIQAALDRVTAGRTTLVVAHRLSTVRGADRIVVLDAGRVVEAGTHRELLARDGAYARLVAAQEVAA</sequence>
<dbReference type="Gene3D" id="3.40.50.300">
    <property type="entry name" value="P-loop containing nucleotide triphosphate hydrolases"/>
    <property type="match status" value="1"/>
</dbReference>
<keyword evidence="4 10" id="KW-0067">ATP-binding</keyword>
<dbReference type="SMART" id="SM00382">
    <property type="entry name" value="AAA"/>
    <property type="match status" value="1"/>
</dbReference>
<feature type="transmembrane region" description="Helical" evidence="7">
    <location>
        <begin position="54"/>
        <end position="78"/>
    </location>
</feature>
<evidence type="ECO:0000259" key="8">
    <source>
        <dbReference type="PROSITE" id="PS50893"/>
    </source>
</evidence>
<dbReference type="GO" id="GO:0005524">
    <property type="term" value="F:ATP binding"/>
    <property type="evidence" value="ECO:0007669"/>
    <property type="project" value="UniProtKB-KW"/>
</dbReference>
<dbReference type="RefSeq" id="WP_167982377.1">
    <property type="nucleotide sequence ID" value="NZ_JAATEJ010000005.1"/>
</dbReference>
<dbReference type="PANTHER" id="PTHR24221:SF646">
    <property type="entry name" value="HAEMOLYSIN SECRETION ATP-BINDING PROTEIN"/>
    <property type="match status" value="1"/>
</dbReference>
<dbReference type="Pfam" id="PF00005">
    <property type="entry name" value="ABC_tran"/>
    <property type="match status" value="1"/>
</dbReference>
<feature type="domain" description="ABC transmembrane type-1" evidence="9">
    <location>
        <begin position="21"/>
        <end position="303"/>
    </location>
</feature>
<proteinExistence type="predicted"/>